<dbReference type="PROSITE" id="PS00217">
    <property type="entry name" value="SUGAR_TRANSPORT_2"/>
    <property type="match status" value="1"/>
</dbReference>
<dbReference type="RefSeq" id="WP_218265886.1">
    <property type="nucleotide sequence ID" value="NZ_CP077717.1"/>
</dbReference>
<evidence type="ECO:0000256" key="5">
    <source>
        <dbReference type="ARBA" id="ARBA00022989"/>
    </source>
</evidence>
<feature type="transmembrane region" description="Helical" evidence="7">
    <location>
        <begin position="400"/>
        <end position="422"/>
    </location>
</feature>
<feature type="transmembrane region" description="Helical" evidence="7">
    <location>
        <begin position="342"/>
        <end position="360"/>
    </location>
</feature>
<dbReference type="AlphaFoldDB" id="A0A8F5GTG0"/>
<dbReference type="InterPro" id="IPR020846">
    <property type="entry name" value="MFS_dom"/>
</dbReference>
<feature type="transmembrane region" description="Helical" evidence="7">
    <location>
        <begin position="372"/>
        <end position="394"/>
    </location>
</feature>
<organism evidence="9 10">
    <name type="scientific">Saccharolobus shibatae (strain ATCC 51178 / DSM 5389 / JCM 8931 / NBRC 15437 / B12)</name>
    <name type="common">Sulfolobus shibatae</name>
    <dbReference type="NCBI Taxonomy" id="523848"/>
    <lineage>
        <taxon>Archaea</taxon>
        <taxon>Thermoproteota</taxon>
        <taxon>Thermoprotei</taxon>
        <taxon>Sulfolobales</taxon>
        <taxon>Sulfolobaceae</taxon>
        <taxon>Saccharolobus</taxon>
    </lineage>
</organism>
<evidence type="ECO:0000256" key="3">
    <source>
        <dbReference type="ARBA" id="ARBA00022475"/>
    </source>
</evidence>
<feature type="transmembrane region" description="Helical" evidence="7">
    <location>
        <begin position="240"/>
        <end position="259"/>
    </location>
</feature>
<dbReference type="PANTHER" id="PTHR43045">
    <property type="entry name" value="SHIKIMATE TRANSPORTER"/>
    <property type="match status" value="1"/>
</dbReference>
<feature type="transmembrane region" description="Helical" evidence="7">
    <location>
        <begin position="12"/>
        <end position="38"/>
    </location>
</feature>
<accession>A0A8F5GTG0</accession>
<evidence type="ECO:0000256" key="1">
    <source>
        <dbReference type="ARBA" id="ARBA00004651"/>
    </source>
</evidence>
<dbReference type="Proteomes" id="UP000694018">
    <property type="component" value="Chromosome"/>
</dbReference>
<dbReference type="KEGG" id="sshi:J5U23_01773"/>
<evidence type="ECO:0000313" key="10">
    <source>
        <dbReference type="Proteomes" id="UP000694018"/>
    </source>
</evidence>
<dbReference type="Pfam" id="PF07690">
    <property type="entry name" value="MFS_1"/>
    <property type="match status" value="1"/>
</dbReference>
<feature type="transmembrane region" description="Helical" evidence="7">
    <location>
        <begin position="186"/>
        <end position="209"/>
    </location>
</feature>
<evidence type="ECO:0000313" key="9">
    <source>
        <dbReference type="EMBL" id="QXJ28904.1"/>
    </source>
</evidence>
<feature type="transmembrane region" description="Helical" evidence="7">
    <location>
        <begin position="150"/>
        <end position="174"/>
    </location>
</feature>
<dbReference type="GO" id="GO:0022857">
    <property type="term" value="F:transmembrane transporter activity"/>
    <property type="evidence" value="ECO:0007669"/>
    <property type="project" value="InterPro"/>
</dbReference>
<dbReference type="InterPro" id="IPR005829">
    <property type="entry name" value="Sugar_transporter_CS"/>
</dbReference>
<gene>
    <name evidence="9" type="ORF">J5U23_01773</name>
</gene>
<feature type="transmembrane region" description="Helical" evidence="7">
    <location>
        <begin position="50"/>
        <end position="73"/>
    </location>
</feature>
<sequence>MEKIPANKLAKYISLASIGTLVEWYDLFVVGVAASLIWPTLFYPKGIGAAALAASISTYGSIYFTRPIGAIIFGHFGDKIGRKTMLIWTLLLSSIGMIGMALTPPFVSIGLLAPILILIFRLIQGIGLGGEYGGAATILIEYTANTNRRAYYSSFLQATVPLGALFAILGLFLGRTYMTAAEFATIGWRILLGIGAVALIIGGFIRYVLMESPLFQELLKKKEIEKAPVTTVLKEKWKTMILLGLSWAYIVTIFAIIYFPTGLSYMASLKISLGIIYSGLFAGAIGGIIGNIVGGRLGDIIGRKKVMIISAILTAIFSYSYFPLVGIKIATSIILANFLLNFSYFLGYGVVAAFFTEHFLTKYRYTGAGFSYQIAAIVTGIYTSLLLPTAIVVSRGIISAVPYIIVMSISLVIIAILSLIPLKETKNISIS</sequence>
<feature type="transmembrane region" description="Helical" evidence="7">
    <location>
        <begin position="271"/>
        <end position="294"/>
    </location>
</feature>
<dbReference type="OrthoDB" id="44119at2157"/>
<dbReference type="GeneID" id="65563291"/>
<dbReference type="PANTHER" id="PTHR43045:SF1">
    <property type="entry name" value="SHIKIMATE TRANSPORTER"/>
    <property type="match status" value="1"/>
</dbReference>
<dbReference type="EMBL" id="CP077717">
    <property type="protein sequence ID" value="QXJ28904.1"/>
    <property type="molecule type" value="Genomic_DNA"/>
</dbReference>
<keyword evidence="4 7" id="KW-0812">Transmembrane</keyword>
<dbReference type="PROSITE" id="PS50850">
    <property type="entry name" value="MFS"/>
    <property type="match status" value="1"/>
</dbReference>
<evidence type="ECO:0000259" key="8">
    <source>
        <dbReference type="PROSITE" id="PS50850"/>
    </source>
</evidence>
<evidence type="ECO:0000256" key="6">
    <source>
        <dbReference type="ARBA" id="ARBA00023136"/>
    </source>
</evidence>
<keyword evidence="5 7" id="KW-1133">Transmembrane helix</keyword>
<protein>
    <submittedName>
        <fullName evidence="9">MFS-type transporter</fullName>
    </submittedName>
</protein>
<feature type="domain" description="Major facilitator superfamily (MFS) profile" evidence="8">
    <location>
        <begin position="12"/>
        <end position="426"/>
    </location>
</feature>
<keyword evidence="3" id="KW-1003">Cell membrane</keyword>
<evidence type="ECO:0000256" key="4">
    <source>
        <dbReference type="ARBA" id="ARBA00022692"/>
    </source>
</evidence>
<feature type="transmembrane region" description="Helical" evidence="7">
    <location>
        <begin position="306"/>
        <end position="322"/>
    </location>
</feature>
<proteinExistence type="predicted"/>
<dbReference type="InterPro" id="IPR011701">
    <property type="entry name" value="MFS"/>
</dbReference>
<keyword evidence="2" id="KW-0813">Transport</keyword>
<keyword evidence="6 7" id="KW-0472">Membrane</keyword>
<evidence type="ECO:0000256" key="2">
    <source>
        <dbReference type="ARBA" id="ARBA00022448"/>
    </source>
</evidence>
<reference evidence="9" key="1">
    <citation type="journal article" date="2021" name="Environ. Microbiol.">
        <title>New insights into the diversity and evolution of the archaeal mobilome from three complete genomes of Saccharolobus shibatae.</title>
        <authorList>
            <person name="Medvedeva S."/>
            <person name="Brandt D."/>
            <person name="Cvirkaite-Krupovic V."/>
            <person name="Liu Y."/>
            <person name="Severinov K."/>
            <person name="Ishino S."/>
            <person name="Ishino Y."/>
            <person name="Prangishvili D."/>
            <person name="Kalinowski J."/>
            <person name="Krupovic M."/>
        </authorList>
    </citation>
    <scope>NUCLEOTIDE SEQUENCE</scope>
    <source>
        <strain evidence="9">B12</strain>
    </source>
</reference>
<evidence type="ECO:0000256" key="7">
    <source>
        <dbReference type="SAM" id="Phobius"/>
    </source>
</evidence>
<comment type="subcellular location">
    <subcellularLocation>
        <location evidence="1">Cell membrane</location>
        <topology evidence="1">Multi-pass membrane protein</topology>
    </subcellularLocation>
</comment>
<name>A0A8F5GTG0_SACSH</name>
<feature type="transmembrane region" description="Helical" evidence="7">
    <location>
        <begin position="109"/>
        <end position="129"/>
    </location>
</feature>
<dbReference type="GO" id="GO:0005886">
    <property type="term" value="C:plasma membrane"/>
    <property type="evidence" value="ECO:0007669"/>
    <property type="project" value="UniProtKB-SubCell"/>
</dbReference>
<feature type="transmembrane region" description="Helical" evidence="7">
    <location>
        <begin position="85"/>
        <end position="103"/>
    </location>
</feature>